<name>A0ABP6F8Y7_9ACTN</name>
<keyword evidence="2" id="KW-1185">Reference proteome</keyword>
<accession>A0ABP6F8Y7</accession>
<evidence type="ECO:0000313" key="2">
    <source>
        <dbReference type="Proteomes" id="UP001500994"/>
    </source>
</evidence>
<dbReference type="Proteomes" id="UP001500994">
    <property type="component" value="Unassembled WGS sequence"/>
</dbReference>
<dbReference type="RefSeq" id="WP_344583501.1">
    <property type="nucleotide sequence ID" value="NZ_BAAARK010000040.1"/>
</dbReference>
<comment type="caution">
    <text evidence="1">The sequence shown here is derived from an EMBL/GenBank/DDBJ whole genome shotgun (WGS) entry which is preliminary data.</text>
</comment>
<protein>
    <submittedName>
        <fullName evidence="1">Uncharacterized protein</fullName>
    </submittedName>
</protein>
<reference evidence="2" key="1">
    <citation type="journal article" date="2019" name="Int. J. Syst. Evol. Microbiol.">
        <title>The Global Catalogue of Microorganisms (GCM) 10K type strain sequencing project: providing services to taxonomists for standard genome sequencing and annotation.</title>
        <authorList>
            <consortium name="The Broad Institute Genomics Platform"/>
            <consortium name="The Broad Institute Genome Sequencing Center for Infectious Disease"/>
            <person name="Wu L."/>
            <person name="Ma J."/>
        </authorList>
    </citation>
    <scope>NUCLEOTIDE SEQUENCE [LARGE SCALE GENOMIC DNA]</scope>
    <source>
        <strain evidence="2">JCM 16374</strain>
    </source>
</reference>
<proteinExistence type="predicted"/>
<dbReference type="EMBL" id="BAAARK010000040">
    <property type="protein sequence ID" value="GAA2687000.1"/>
    <property type="molecule type" value="Genomic_DNA"/>
</dbReference>
<gene>
    <name evidence="1" type="ORF">GCM10009864_70880</name>
</gene>
<evidence type="ECO:0000313" key="1">
    <source>
        <dbReference type="EMBL" id="GAA2687000.1"/>
    </source>
</evidence>
<organism evidence="1 2">
    <name type="scientific">Streptomyces lunalinharesii</name>
    <dbReference type="NCBI Taxonomy" id="333384"/>
    <lineage>
        <taxon>Bacteria</taxon>
        <taxon>Bacillati</taxon>
        <taxon>Actinomycetota</taxon>
        <taxon>Actinomycetes</taxon>
        <taxon>Kitasatosporales</taxon>
        <taxon>Streptomycetaceae</taxon>
        <taxon>Streptomyces</taxon>
    </lineage>
</organism>
<sequence length="113" mass="11979">MTAPRPTIVPPAGVLTSLEETAARARQAITELISQAAEDPRSSYPVLVHLLWTDTSVLGACASALADLANSLTAARQTQASCVLAAVVKELRRITGDHPDVTRVLQILAPYHP</sequence>